<keyword evidence="5" id="KW-0732">Signal</keyword>
<evidence type="ECO:0000313" key="7">
    <source>
        <dbReference type="Proteomes" id="UP000290288"/>
    </source>
</evidence>
<gene>
    <name evidence="6" type="ORF">EST38_g3136</name>
</gene>
<dbReference type="AlphaFoldDB" id="A0A4Q2DUA0"/>
<dbReference type="OrthoDB" id="4898945at2759"/>
<keyword evidence="7" id="KW-1185">Reference proteome</keyword>
<evidence type="ECO:0000256" key="5">
    <source>
        <dbReference type="SAM" id="SignalP"/>
    </source>
</evidence>
<dbReference type="CDD" id="cd22778">
    <property type="entry name" value="DPBB_CEPL-like"/>
    <property type="match status" value="1"/>
</dbReference>
<feature type="compositionally biased region" description="Low complexity" evidence="4">
    <location>
        <begin position="30"/>
        <end position="94"/>
    </location>
</feature>
<dbReference type="Proteomes" id="UP000290288">
    <property type="component" value="Unassembled WGS sequence"/>
</dbReference>
<feature type="chain" id="PRO_5020915610" description="Cerato-platanin" evidence="5">
    <location>
        <begin position="20"/>
        <end position="229"/>
    </location>
</feature>
<dbReference type="EMBL" id="SDEE01000063">
    <property type="protein sequence ID" value="RXW22704.1"/>
    <property type="molecule type" value="Genomic_DNA"/>
</dbReference>
<feature type="region of interest" description="Disordered" evidence="4">
    <location>
        <begin position="30"/>
        <end position="104"/>
    </location>
</feature>
<dbReference type="InterPro" id="IPR010829">
    <property type="entry name" value="Cerato-platanin"/>
</dbReference>
<evidence type="ECO:0000256" key="4">
    <source>
        <dbReference type="SAM" id="MobiDB-lite"/>
    </source>
</evidence>
<dbReference type="Gene3D" id="2.40.40.10">
    <property type="entry name" value="RlpA-like domain"/>
    <property type="match status" value="1"/>
</dbReference>
<keyword evidence="3" id="KW-0964">Secreted</keyword>
<protein>
    <recommendedName>
        <fullName evidence="8">Cerato-platanin</fullName>
    </recommendedName>
</protein>
<dbReference type="GO" id="GO:0005576">
    <property type="term" value="C:extracellular region"/>
    <property type="evidence" value="ECO:0007669"/>
    <property type="project" value="UniProtKB-SubCell"/>
</dbReference>
<dbReference type="Pfam" id="PF07249">
    <property type="entry name" value="Cerato-platanin"/>
    <property type="match status" value="1"/>
</dbReference>
<name>A0A4Q2DUA0_9AGAR</name>
<proteinExistence type="inferred from homology"/>
<dbReference type="InterPro" id="IPR036908">
    <property type="entry name" value="RlpA-like_sf"/>
</dbReference>
<reference evidence="6 7" key="1">
    <citation type="submission" date="2019-01" db="EMBL/GenBank/DDBJ databases">
        <title>Draft genome sequence of Psathyrella aberdarensis IHI B618.</title>
        <authorList>
            <person name="Buettner E."/>
            <person name="Kellner H."/>
        </authorList>
    </citation>
    <scope>NUCLEOTIDE SEQUENCE [LARGE SCALE GENOMIC DNA]</scope>
    <source>
        <strain evidence="6 7">IHI B618</strain>
    </source>
</reference>
<comment type="subcellular location">
    <subcellularLocation>
        <location evidence="1">Secreted</location>
    </subcellularLocation>
</comment>
<evidence type="ECO:0000256" key="3">
    <source>
        <dbReference type="ARBA" id="ARBA00022525"/>
    </source>
</evidence>
<sequence length="229" mass="23568">MKFLAILAVVSSTLTFALGQVTTTREPTTVLPTTTRTPTTSVPASTVTPTLPTSTVTPTLPTSSIPTVTPTLPTLPTSSTPTVTPTLPTSSTSIPPTPTPTTPIVNTTVSYDTVYDNRAGSLSWVACSDGPNGLLTKGFTTFGSLPKFPLIGGGFPVAAWNSPNCGTCWELAYARNGTTTRINVLAIDVATNSFNIALAGLNQLTGGQGVQLGRVNVQARQVSASLCGL</sequence>
<evidence type="ECO:0000256" key="1">
    <source>
        <dbReference type="ARBA" id="ARBA00004613"/>
    </source>
</evidence>
<evidence type="ECO:0008006" key="8">
    <source>
        <dbReference type="Google" id="ProtNLM"/>
    </source>
</evidence>
<evidence type="ECO:0000256" key="2">
    <source>
        <dbReference type="ARBA" id="ARBA00010421"/>
    </source>
</evidence>
<dbReference type="STRING" id="2316362.A0A4Q2DUA0"/>
<comment type="caution">
    <text evidence="6">The sequence shown here is derived from an EMBL/GenBank/DDBJ whole genome shotgun (WGS) entry which is preliminary data.</text>
</comment>
<feature type="signal peptide" evidence="5">
    <location>
        <begin position="1"/>
        <end position="19"/>
    </location>
</feature>
<comment type="similarity">
    <text evidence="2">Belongs to the cerato-platanin family.</text>
</comment>
<organism evidence="6 7">
    <name type="scientific">Candolleomyces aberdarensis</name>
    <dbReference type="NCBI Taxonomy" id="2316362"/>
    <lineage>
        <taxon>Eukaryota</taxon>
        <taxon>Fungi</taxon>
        <taxon>Dikarya</taxon>
        <taxon>Basidiomycota</taxon>
        <taxon>Agaricomycotina</taxon>
        <taxon>Agaricomycetes</taxon>
        <taxon>Agaricomycetidae</taxon>
        <taxon>Agaricales</taxon>
        <taxon>Agaricineae</taxon>
        <taxon>Psathyrellaceae</taxon>
        <taxon>Candolleomyces</taxon>
    </lineage>
</organism>
<dbReference type="SUPFAM" id="SSF50685">
    <property type="entry name" value="Barwin-like endoglucanases"/>
    <property type="match status" value="1"/>
</dbReference>
<accession>A0A4Q2DUA0</accession>
<evidence type="ECO:0000313" key="6">
    <source>
        <dbReference type="EMBL" id="RXW22704.1"/>
    </source>
</evidence>